<evidence type="ECO:0000256" key="4">
    <source>
        <dbReference type="ARBA" id="ARBA00012355"/>
    </source>
</evidence>
<evidence type="ECO:0000256" key="2">
    <source>
        <dbReference type="ARBA" id="ARBA00004978"/>
    </source>
</evidence>
<feature type="domain" description="N-acetyltransferase" evidence="10">
    <location>
        <begin position="7"/>
        <end position="164"/>
    </location>
</feature>
<sequence length="171" mass="18947">MQQEQTITLRPPDKKDGAAVWELISSAGTLDLNSAYCYLMFCNLFQDTCVIAEEKGQTVGFVSAFFPPDRENSLFVWQVAVDPEVRGRGLGKAMLNELLSRHGAQRIVFMEATVSPSNEASRRLFQSVAAAHSCPLEVIHEEGYPAGLFPSGHTHEDEPLLRIGPFHKNNT</sequence>
<evidence type="ECO:0000256" key="6">
    <source>
        <dbReference type="ARBA" id="ARBA00022679"/>
    </source>
</evidence>
<comment type="pathway">
    <text evidence="2 9">Amine and polyamine biosynthesis; ectoine biosynthesis; L-ectoine from L-aspartate 4-semialdehyde: step 2/3.</text>
</comment>
<dbReference type="PROSITE" id="PS51186">
    <property type="entry name" value="GNAT"/>
    <property type="match status" value="1"/>
</dbReference>
<dbReference type="GO" id="GO:0033816">
    <property type="term" value="F:diaminobutyrate acetyltransferase activity"/>
    <property type="evidence" value="ECO:0007669"/>
    <property type="project" value="UniProtKB-EC"/>
</dbReference>
<proteinExistence type="inferred from homology"/>
<comment type="function">
    <text evidence="1 9">Catalyzes the acetylation of L-2,4-diaminobutyrate (DABA) to gamma-N-acetyl-alpha,gamma-diaminobutyric acid (ADABA) with acetyl coenzyme A.</text>
</comment>
<organism evidence="11 12">
    <name type="scientific">Paenibacillus abyssi</name>
    <dbReference type="NCBI Taxonomy" id="1340531"/>
    <lineage>
        <taxon>Bacteria</taxon>
        <taxon>Bacillati</taxon>
        <taxon>Bacillota</taxon>
        <taxon>Bacilli</taxon>
        <taxon>Bacillales</taxon>
        <taxon>Paenibacillaceae</taxon>
        <taxon>Paenibacillus</taxon>
    </lineage>
</organism>
<evidence type="ECO:0000256" key="1">
    <source>
        <dbReference type="ARBA" id="ARBA00003741"/>
    </source>
</evidence>
<dbReference type="InterPro" id="IPR016181">
    <property type="entry name" value="Acyl_CoA_acyltransferase"/>
</dbReference>
<dbReference type="AlphaFoldDB" id="A0A917CTN4"/>
<evidence type="ECO:0000256" key="7">
    <source>
        <dbReference type="ARBA" id="ARBA00023315"/>
    </source>
</evidence>
<evidence type="ECO:0000256" key="9">
    <source>
        <dbReference type="RuleBase" id="RU365045"/>
    </source>
</evidence>
<comment type="similarity">
    <text evidence="3 9">Belongs to the acetyltransferase family. EctA subfamily.</text>
</comment>
<dbReference type="RefSeq" id="WP_188529964.1">
    <property type="nucleotide sequence ID" value="NZ_BMGR01000003.1"/>
</dbReference>
<dbReference type="InterPro" id="IPR012772">
    <property type="entry name" value="Ectoine_EctA"/>
</dbReference>
<protein>
    <recommendedName>
        <fullName evidence="5 9">L-2,4-diaminobutyric acid acetyltransferase</fullName>
        <shortName evidence="9">DABA acetyltransferase</shortName>
        <ecNumber evidence="4 9">2.3.1.178</ecNumber>
    </recommendedName>
</protein>
<reference evidence="11" key="1">
    <citation type="journal article" date="2014" name="Int. J. Syst. Evol. Microbiol.">
        <title>Complete genome sequence of Corynebacterium casei LMG S-19264T (=DSM 44701T), isolated from a smear-ripened cheese.</title>
        <authorList>
            <consortium name="US DOE Joint Genome Institute (JGI-PGF)"/>
            <person name="Walter F."/>
            <person name="Albersmeier A."/>
            <person name="Kalinowski J."/>
            <person name="Ruckert C."/>
        </authorList>
    </citation>
    <scope>NUCLEOTIDE SEQUENCE</scope>
    <source>
        <strain evidence="11">CGMCC 1.12987</strain>
    </source>
</reference>
<evidence type="ECO:0000313" key="12">
    <source>
        <dbReference type="Proteomes" id="UP000644756"/>
    </source>
</evidence>
<keyword evidence="12" id="KW-1185">Reference proteome</keyword>
<dbReference type="SUPFAM" id="SSF55729">
    <property type="entry name" value="Acyl-CoA N-acyltransferases (Nat)"/>
    <property type="match status" value="1"/>
</dbReference>
<reference evidence="11" key="2">
    <citation type="submission" date="2020-09" db="EMBL/GenBank/DDBJ databases">
        <authorList>
            <person name="Sun Q."/>
            <person name="Zhou Y."/>
        </authorList>
    </citation>
    <scope>NUCLEOTIDE SEQUENCE</scope>
    <source>
        <strain evidence="11">CGMCC 1.12987</strain>
    </source>
</reference>
<evidence type="ECO:0000256" key="5">
    <source>
        <dbReference type="ARBA" id="ARBA00017935"/>
    </source>
</evidence>
<evidence type="ECO:0000256" key="8">
    <source>
        <dbReference type="ARBA" id="ARBA00048924"/>
    </source>
</evidence>
<dbReference type="NCBIfam" id="TIGR02406">
    <property type="entry name" value="ectoine_EctA"/>
    <property type="match status" value="1"/>
</dbReference>
<dbReference type="GO" id="GO:0019491">
    <property type="term" value="P:ectoine biosynthetic process"/>
    <property type="evidence" value="ECO:0007669"/>
    <property type="project" value="InterPro"/>
</dbReference>
<dbReference type="EC" id="2.3.1.178" evidence="4 9"/>
<dbReference type="PANTHER" id="PTHR43072">
    <property type="entry name" value="N-ACETYLTRANSFERASE"/>
    <property type="match status" value="1"/>
</dbReference>
<dbReference type="InterPro" id="IPR000182">
    <property type="entry name" value="GNAT_dom"/>
</dbReference>
<dbReference type="EMBL" id="BMGR01000003">
    <property type="protein sequence ID" value="GGF96529.1"/>
    <property type="molecule type" value="Genomic_DNA"/>
</dbReference>
<dbReference type="Proteomes" id="UP000644756">
    <property type="component" value="Unassembled WGS sequence"/>
</dbReference>
<dbReference type="Gene3D" id="3.40.630.30">
    <property type="match status" value="1"/>
</dbReference>
<evidence type="ECO:0000259" key="10">
    <source>
        <dbReference type="PROSITE" id="PS51186"/>
    </source>
</evidence>
<keyword evidence="6 9" id="KW-0808">Transferase</keyword>
<name>A0A917CTN4_9BACL</name>
<evidence type="ECO:0000256" key="3">
    <source>
        <dbReference type="ARBA" id="ARBA00010712"/>
    </source>
</evidence>
<evidence type="ECO:0000313" key="11">
    <source>
        <dbReference type="EMBL" id="GGF96529.1"/>
    </source>
</evidence>
<comment type="caution">
    <text evidence="11">The sequence shown here is derived from an EMBL/GenBank/DDBJ whole genome shotgun (WGS) entry which is preliminary data.</text>
</comment>
<dbReference type="CDD" id="cd04301">
    <property type="entry name" value="NAT_SF"/>
    <property type="match status" value="1"/>
</dbReference>
<comment type="catalytic activity">
    <reaction evidence="8 9">
        <text>L-2,4-diaminobutanoate + acetyl-CoA = (2S)-4-acetamido-2-aminobutanoate + CoA + H(+)</text>
        <dbReference type="Rhea" id="RHEA:16901"/>
        <dbReference type="ChEBI" id="CHEBI:15378"/>
        <dbReference type="ChEBI" id="CHEBI:57287"/>
        <dbReference type="ChEBI" id="CHEBI:57288"/>
        <dbReference type="ChEBI" id="CHEBI:58761"/>
        <dbReference type="ChEBI" id="CHEBI:58929"/>
        <dbReference type="EC" id="2.3.1.178"/>
    </reaction>
</comment>
<dbReference type="Pfam" id="PF00583">
    <property type="entry name" value="Acetyltransf_1"/>
    <property type="match status" value="1"/>
</dbReference>
<gene>
    <name evidence="9 11" type="primary">ectA</name>
    <name evidence="11" type="ORF">GCM10010916_12230</name>
</gene>
<keyword evidence="7 9" id="KW-0012">Acyltransferase</keyword>
<accession>A0A917CTN4</accession>